<proteinExistence type="inferred from homology"/>
<name>A0AA43U0E3_9LECA</name>
<organism evidence="8 9">
    <name type="scientific">Ramalina farinacea</name>
    <dbReference type="NCBI Taxonomy" id="258253"/>
    <lineage>
        <taxon>Eukaryota</taxon>
        <taxon>Fungi</taxon>
        <taxon>Dikarya</taxon>
        <taxon>Ascomycota</taxon>
        <taxon>Pezizomycotina</taxon>
        <taxon>Lecanoromycetes</taxon>
        <taxon>OSLEUM clade</taxon>
        <taxon>Lecanoromycetidae</taxon>
        <taxon>Lecanorales</taxon>
        <taxon>Lecanorineae</taxon>
        <taxon>Ramalinaceae</taxon>
        <taxon>Ramalina</taxon>
    </lineage>
</organism>
<feature type="binding site" evidence="6">
    <location>
        <position position="259"/>
    </location>
    <ligand>
        <name>Zn(2+)</name>
        <dbReference type="ChEBI" id="CHEBI:29105"/>
    </ligand>
</feature>
<keyword evidence="9" id="KW-1185">Reference proteome</keyword>
<dbReference type="GO" id="GO:0038023">
    <property type="term" value="F:signaling receptor activity"/>
    <property type="evidence" value="ECO:0007669"/>
    <property type="project" value="TreeGrafter"/>
</dbReference>
<keyword evidence="6" id="KW-0479">Metal-binding</keyword>
<evidence type="ECO:0000256" key="5">
    <source>
        <dbReference type="ARBA" id="ARBA00023136"/>
    </source>
</evidence>
<accession>A0AA43U0E3</accession>
<sequence>MTESTGSKDQSDQKLLTWDELPDWQQDNAYILSSYRPASRSYKKSLQSISQIHNEFVNIHSHLFGAVLFLALPAFTYELSSYRDSSVKAGDIIVFSTFFYGVATCFLLSSTFHIIANHSPKVSAFGNQLDYLGIVILMWGSTIPSVYYGFYCDPKLQKIYWSIVSFLALLCVIATMNPGFRGPKFRPYRSLMYIGLGFSALGFVTHGLILYGWKIQNARMSLTWMAWMAAFNMIGAIAYPARVPERFAPGKFDIYGNSHQILHVMVIFAGLAHMFGQFNSFSHVHDTNFSC</sequence>
<keyword evidence="4 7" id="KW-1133">Transmembrane helix</keyword>
<dbReference type="AlphaFoldDB" id="A0AA43U0E3"/>
<evidence type="ECO:0000256" key="4">
    <source>
        <dbReference type="ARBA" id="ARBA00022989"/>
    </source>
</evidence>
<dbReference type="GO" id="GO:0016020">
    <property type="term" value="C:membrane"/>
    <property type="evidence" value="ECO:0007669"/>
    <property type="project" value="UniProtKB-SubCell"/>
</dbReference>
<evidence type="ECO:0000256" key="7">
    <source>
        <dbReference type="SAM" id="Phobius"/>
    </source>
</evidence>
<feature type="transmembrane region" description="Helical" evidence="7">
    <location>
        <begin position="131"/>
        <end position="152"/>
    </location>
</feature>
<feature type="transmembrane region" description="Helical" evidence="7">
    <location>
        <begin position="224"/>
        <end position="241"/>
    </location>
</feature>
<evidence type="ECO:0000256" key="3">
    <source>
        <dbReference type="ARBA" id="ARBA00022692"/>
    </source>
</evidence>
<dbReference type="PANTHER" id="PTHR20855:SF52">
    <property type="entry name" value="ADIPONECTIN RECEPTOR PROTEIN"/>
    <property type="match status" value="1"/>
</dbReference>
<keyword evidence="6" id="KW-0862">Zinc</keyword>
<dbReference type="PANTHER" id="PTHR20855">
    <property type="entry name" value="ADIPOR/PROGESTIN RECEPTOR-RELATED"/>
    <property type="match status" value="1"/>
</dbReference>
<dbReference type="Proteomes" id="UP001161017">
    <property type="component" value="Unassembled WGS sequence"/>
</dbReference>
<comment type="subcellular location">
    <subcellularLocation>
        <location evidence="1">Membrane</location>
        <topology evidence="1">Multi-pass membrane protein</topology>
    </subcellularLocation>
</comment>
<dbReference type="InterPro" id="IPR004254">
    <property type="entry name" value="AdipoR/HlyIII-related"/>
</dbReference>
<comment type="caution">
    <text evidence="8">The sequence shown here is derived from an EMBL/GenBank/DDBJ whole genome shotgun (WGS) entry which is preliminary data.</text>
</comment>
<dbReference type="Pfam" id="PF03006">
    <property type="entry name" value="HlyIII"/>
    <property type="match status" value="1"/>
</dbReference>
<evidence type="ECO:0000256" key="1">
    <source>
        <dbReference type="ARBA" id="ARBA00004141"/>
    </source>
</evidence>
<feature type="transmembrane region" description="Helical" evidence="7">
    <location>
        <begin position="59"/>
        <end position="80"/>
    </location>
</feature>
<protein>
    <submittedName>
        <fullName evidence="8">Uncharacterized protein</fullName>
    </submittedName>
</protein>
<dbReference type="EMBL" id="JAPUFD010000014">
    <property type="protein sequence ID" value="MDI1491267.1"/>
    <property type="molecule type" value="Genomic_DNA"/>
</dbReference>
<feature type="transmembrane region" description="Helical" evidence="7">
    <location>
        <begin position="192"/>
        <end position="212"/>
    </location>
</feature>
<reference evidence="8" key="1">
    <citation type="journal article" date="2023" name="Genome Biol. Evol.">
        <title>First Whole Genome Sequence and Flow Cytometry Genome Size Data for the Lichen-Forming Fungus Ramalina farinacea (Ascomycota).</title>
        <authorList>
            <person name="Llewellyn T."/>
            <person name="Mian S."/>
            <person name="Hill R."/>
            <person name="Leitch I.J."/>
            <person name="Gaya E."/>
        </authorList>
    </citation>
    <scope>NUCLEOTIDE SEQUENCE</scope>
    <source>
        <strain evidence="8">LIQ254RAFAR</strain>
    </source>
</reference>
<feature type="transmembrane region" description="Helical" evidence="7">
    <location>
        <begin position="92"/>
        <end position="116"/>
    </location>
</feature>
<dbReference type="GO" id="GO:0006882">
    <property type="term" value="P:intracellular zinc ion homeostasis"/>
    <property type="evidence" value="ECO:0007669"/>
    <property type="project" value="TreeGrafter"/>
</dbReference>
<keyword evidence="3 7" id="KW-0812">Transmembrane</keyword>
<feature type="binding site" evidence="6">
    <location>
        <position position="263"/>
    </location>
    <ligand>
        <name>Zn(2+)</name>
        <dbReference type="ChEBI" id="CHEBI:29105"/>
    </ligand>
</feature>
<feature type="binding site" evidence="6">
    <location>
        <position position="113"/>
    </location>
    <ligand>
        <name>Zn(2+)</name>
        <dbReference type="ChEBI" id="CHEBI:29105"/>
    </ligand>
</feature>
<keyword evidence="5 7" id="KW-0472">Membrane</keyword>
<dbReference type="GO" id="GO:0046872">
    <property type="term" value="F:metal ion binding"/>
    <property type="evidence" value="ECO:0007669"/>
    <property type="project" value="UniProtKB-KW"/>
</dbReference>
<evidence type="ECO:0000313" key="9">
    <source>
        <dbReference type="Proteomes" id="UP001161017"/>
    </source>
</evidence>
<evidence type="ECO:0000256" key="6">
    <source>
        <dbReference type="PIRSR" id="PIRSR604254-1"/>
    </source>
</evidence>
<evidence type="ECO:0000256" key="2">
    <source>
        <dbReference type="ARBA" id="ARBA00007018"/>
    </source>
</evidence>
<comment type="similarity">
    <text evidence="2">Belongs to the ADIPOR family.</text>
</comment>
<gene>
    <name evidence="8" type="ORF">OHK93_002476</name>
</gene>
<evidence type="ECO:0000313" key="8">
    <source>
        <dbReference type="EMBL" id="MDI1491267.1"/>
    </source>
</evidence>
<feature type="transmembrane region" description="Helical" evidence="7">
    <location>
        <begin position="159"/>
        <end position="180"/>
    </location>
</feature>
<feature type="transmembrane region" description="Helical" evidence="7">
    <location>
        <begin position="261"/>
        <end position="278"/>
    </location>
</feature>